<keyword evidence="1" id="KW-0812">Transmembrane</keyword>
<reference evidence="2" key="1">
    <citation type="journal article" date="2014" name="Int. J. Syst. Evol. Microbiol.">
        <title>Complete genome sequence of Corynebacterium casei LMG S-19264T (=DSM 44701T), isolated from a smear-ripened cheese.</title>
        <authorList>
            <consortium name="US DOE Joint Genome Institute (JGI-PGF)"/>
            <person name="Walter F."/>
            <person name="Albersmeier A."/>
            <person name="Kalinowski J."/>
            <person name="Ruckert C."/>
        </authorList>
    </citation>
    <scope>NUCLEOTIDE SEQUENCE</scope>
    <source>
        <strain evidence="2">JCM 3302</strain>
    </source>
</reference>
<keyword evidence="1" id="KW-0472">Membrane</keyword>
<dbReference type="EMBL" id="BNBC01000027">
    <property type="protein sequence ID" value="GHE89750.1"/>
    <property type="molecule type" value="Genomic_DNA"/>
</dbReference>
<evidence type="ECO:0000313" key="2">
    <source>
        <dbReference type="EMBL" id="GHE89750.1"/>
    </source>
</evidence>
<gene>
    <name evidence="2" type="ORF">GCM10014715_52850</name>
</gene>
<protein>
    <submittedName>
        <fullName evidence="2">Uncharacterized protein</fullName>
    </submittedName>
</protein>
<comment type="caution">
    <text evidence="2">The sequence shown here is derived from an EMBL/GenBank/DDBJ whole genome shotgun (WGS) entry which is preliminary data.</text>
</comment>
<reference evidence="2" key="2">
    <citation type="submission" date="2020-09" db="EMBL/GenBank/DDBJ databases">
        <authorList>
            <person name="Sun Q."/>
            <person name="Ohkuma M."/>
        </authorList>
    </citation>
    <scope>NUCLEOTIDE SEQUENCE</scope>
    <source>
        <strain evidence="2">JCM 3302</strain>
    </source>
</reference>
<organism evidence="2 3">
    <name type="scientific">Streptomyces spiralis</name>
    <dbReference type="NCBI Taxonomy" id="66376"/>
    <lineage>
        <taxon>Bacteria</taxon>
        <taxon>Bacillati</taxon>
        <taxon>Actinomycetota</taxon>
        <taxon>Actinomycetes</taxon>
        <taxon>Kitasatosporales</taxon>
        <taxon>Streptomycetaceae</taxon>
        <taxon>Streptomyces</taxon>
    </lineage>
</organism>
<evidence type="ECO:0000256" key="1">
    <source>
        <dbReference type="SAM" id="Phobius"/>
    </source>
</evidence>
<name>A0A919DX89_9ACTN</name>
<dbReference type="AlphaFoldDB" id="A0A919DX89"/>
<dbReference type="Proteomes" id="UP000641386">
    <property type="component" value="Unassembled WGS sequence"/>
</dbReference>
<proteinExistence type="predicted"/>
<keyword evidence="1" id="KW-1133">Transmembrane helix</keyword>
<feature type="transmembrane region" description="Helical" evidence="1">
    <location>
        <begin position="22"/>
        <end position="41"/>
    </location>
</feature>
<sequence>MYVMVAVPTDPLGKGRTTLDPLTWLLIPLATAIMASLWSCCTGRRRRADDWTDVQRYDRLRAALARAAAAAPSTP</sequence>
<accession>A0A919DX89</accession>
<evidence type="ECO:0000313" key="3">
    <source>
        <dbReference type="Proteomes" id="UP000641386"/>
    </source>
</evidence>
<keyword evidence="3" id="KW-1185">Reference proteome</keyword>